<dbReference type="EMBL" id="VLLC01000033">
    <property type="protein sequence ID" value="TWI65787.1"/>
    <property type="molecule type" value="Genomic_DNA"/>
</dbReference>
<gene>
    <name evidence="1" type="ORF">LZ24_02973</name>
</gene>
<accession>A0A562R9R1</accession>
<protein>
    <submittedName>
        <fullName evidence="1">Uncharacterized protein</fullName>
    </submittedName>
</protein>
<dbReference type="AlphaFoldDB" id="A0A562R9R1"/>
<name>A0A562R9R1_9BACT</name>
<sequence length="64" mass="7103">MSDFKTLDPELRQSLEAIVTFVETLSGVAPSQKELALVLGRYFVKKEICDTLLAERSSSGENKL</sequence>
<keyword evidence="2" id="KW-1185">Reference proteome</keyword>
<proteinExistence type="predicted"/>
<dbReference type="RefSeq" id="WP_144686444.1">
    <property type="nucleotide sequence ID" value="NZ_VLLC01000033.1"/>
</dbReference>
<evidence type="ECO:0000313" key="1">
    <source>
        <dbReference type="EMBL" id="TWI65787.1"/>
    </source>
</evidence>
<dbReference type="Proteomes" id="UP000318307">
    <property type="component" value="Unassembled WGS sequence"/>
</dbReference>
<reference evidence="1 2" key="1">
    <citation type="submission" date="2019-07" db="EMBL/GenBank/DDBJ databases">
        <title>Genome sequencing of 100 strains of the haloalkaliphilic chemolithoautotrophic sulfur-oxidizing bacterium Thioalkalivibrio.</title>
        <authorList>
            <person name="Muyzer G."/>
        </authorList>
    </citation>
    <scope>NUCLEOTIDE SEQUENCE [LARGE SCALE GENOMIC DNA]</scope>
    <source>
        <strain evidence="1 2">ASO4-4</strain>
    </source>
</reference>
<dbReference type="OrthoDB" id="9862145at2"/>
<evidence type="ECO:0000313" key="2">
    <source>
        <dbReference type="Proteomes" id="UP000318307"/>
    </source>
</evidence>
<organism evidence="1 2">
    <name type="scientific">Desulfobotulus alkaliphilus</name>
    <dbReference type="NCBI Taxonomy" id="622671"/>
    <lineage>
        <taxon>Bacteria</taxon>
        <taxon>Pseudomonadati</taxon>
        <taxon>Thermodesulfobacteriota</taxon>
        <taxon>Desulfobacteria</taxon>
        <taxon>Desulfobacterales</taxon>
        <taxon>Desulfobacteraceae</taxon>
        <taxon>Desulfobotulus</taxon>
    </lineage>
</organism>
<comment type="caution">
    <text evidence="1">The sequence shown here is derived from an EMBL/GenBank/DDBJ whole genome shotgun (WGS) entry which is preliminary data.</text>
</comment>